<evidence type="ECO:0000256" key="10">
    <source>
        <dbReference type="ARBA" id="ARBA00052101"/>
    </source>
</evidence>
<keyword evidence="5" id="KW-0547">Nucleotide-binding</keyword>
<dbReference type="InterPro" id="IPR018483">
    <property type="entry name" value="Carb_kinase_FGGY_CS"/>
</dbReference>
<dbReference type="FunFam" id="3.30.420.40:FF:000177">
    <property type="entry name" value="Glycerol kinase"/>
    <property type="match status" value="1"/>
</dbReference>
<evidence type="ECO:0000256" key="4">
    <source>
        <dbReference type="ARBA" id="ARBA00022679"/>
    </source>
</evidence>
<evidence type="ECO:0000256" key="2">
    <source>
        <dbReference type="ARBA" id="ARBA00009156"/>
    </source>
</evidence>
<evidence type="ECO:0000256" key="7">
    <source>
        <dbReference type="ARBA" id="ARBA00022798"/>
    </source>
</evidence>
<feature type="domain" description="Carbohydrate kinase FGGY N-terminal" evidence="14">
    <location>
        <begin position="38"/>
        <end position="292"/>
    </location>
</feature>
<dbReference type="SUPFAM" id="SSF53067">
    <property type="entry name" value="Actin-like ATPase domain"/>
    <property type="match status" value="2"/>
</dbReference>
<dbReference type="GO" id="GO:0004370">
    <property type="term" value="F:glycerol kinase activity"/>
    <property type="evidence" value="ECO:0007669"/>
    <property type="project" value="UniProtKB-EC"/>
</dbReference>
<dbReference type="GO" id="GO:0006641">
    <property type="term" value="P:triglyceride metabolic process"/>
    <property type="evidence" value="ECO:0007669"/>
    <property type="project" value="TreeGrafter"/>
</dbReference>
<comment type="pathway">
    <text evidence="1">Polyol metabolism; glycerol degradation via glycerol kinase pathway; sn-glycerol 3-phosphate from glycerol: step 1/1.</text>
</comment>
<keyword evidence="6 12" id="KW-0418">Kinase</keyword>
<reference evidence="16" key="1">
    <citation type="submission" date="2019-09" db="EMBL/GenBank/DDBJ databases">
        <title>Organ-specific transcriptomic study of the physiology of the cattle tick, Rhipicephalus microplus.</title>
        <authorList>
            <person name="Tirloni L."/>
            <person name="Braz G."/>
            <person name="Gandara A.C.P."/>
            <person name="Sabadin G.A."/>
            <person name="da Silva R.M."/>
            <person name="Guizzo M.G."/>
            <person name="Machado J.A."/>
            <person name="Costa E.P."/>
            <person name="Gomes H.F."/>
            <person name="Moraes J."/>
            <person name="Mota M.B.S."/>
            <person name="Mesquita R.D."/>
            <person name="Alvarenga P.H."/>
            <person name="Alves F."/>
            <person name="Seixas A."/>
            <person name="da Fonseca R.N."/>
            <person name="Fogaca A."/>
            <person name="Logullo C."/>
            <person name="Tanaka A."/>
            <person name="Daffre S."/>
            <person name="Termignoni C."/>
            <person name="Vaz I.S.Jr."/>
            <person name="Oliveira P.L."/>
            <person name="Ribeiro J.M."/>
        </authorList>
    </citation>
    <scope>NUCLEOTIDE SEQUENCE</scope>
    <source>
        <strain evidence="16">Porto Alegre</strain>
    </source>
</reference>
<dbReference type="OrthoDB" id="5422795at2759"/>
<protein>
    <recommendedName>
        <fullName evidence="11">Probable glycerol kinase</fullName>
        <ecNumber evidence="3">2.7.1.30</ecNumber>
    </recommendedName>
    <alternativeName>
        <fullName evidence="9">ATP:glycerol 3-phosphotransferase</fullName>
    </alternativeName>
</protein>
<dbReference type="InterPro" id="IPR000577">
    <property type="entry name" value="Carb_kinase_FGGY"/>
</dbReference>
<feature type="transmembrane region" description="Helical" evidence="13">
    <location>
        <begin position="556"/>
        <end position="578"/>
    </location>
</feature>
<organism evidence="16">
    <name type="scientific">Rhipicephalus microplus</name>
    <name type="common">Cattle tick</name>
    <name type="synonym">Boophilus microplus</name>
    <dbReference type="NCBI Taxonomy" id="6941"/>
    <lineage>
        <taxon>Eukaryota</taxon>
        <taxon>Metazoa</taxon>
        <taxon>Ecdysozoa</taxon>
        <taxon>Arthropoda</taxon>
        <taxon>Chelicerata</taxon>
        <taxon>Arachnida</taxon>
        <taxon>Acari</taxon>
        <taxon>Parasitiformes</taxon>
        <taxon>Ixodida</taxon>
        <taxon>Ixodoidea</taxon>
        <taxon>Ixodidae</taxon>
        <taxon>Rhipicephalinae</taxon>
        <taxon>Rhipicephalus</taxon>
        <taxon>Boophilus</taxon>
    </lineage>
</organism>
<dbReference type="InterPro" id="IPR043129">
    <property type="entry name" value="ATPase_NBD"/>
</dbReference>
<sequence length="586" mass="64196">MLIELLLRTRPPYLKGRFGVLTMASKTNIVRGKHGPLVGAIDQGTSSTRFLVFASKTSELIAFHQTEIQQVFPSDGWVEEDPHEIVASVHECIEKTVDKLKALEIDHRDIVALGVANQRETTIVWDKNTGKPLYNAIVWLDNRTVGTVEGLLSKTPGHDKNYLKRKCGLPLSTYFSAVKLKWLMDNVPEIKEAMDQGRCMFGTVDSWLIYNFTGGTNGGVHITDVTNASRTMLMDIETLKWDNFLCKFFGVPMSILPKICSSSEIYGRMCEGPLLGVPISGCLGDQSAALVGQLCFDIGEAKCTYGTGCFLLCNTGLEIVQSSHGLLTTVAYKLGPKRPVQYAVEGSVAIAGAAVRWLRDNLGLLNSSGDIEKVARTVGSTHGVYFVPAFSGLYAPYWEPDARGIICGLTQFTTRAHIARATLEAVCFQVRDILDSMDRDSGTRLKQLLVDGGMAVNDLLMQLQADLLGIPVVRPQMAETTALGAAIAAGAADGIDVWSLDSRNFPKVTTDVFEPSILPAEREQRFAKWKDAVSRSKHWQEVNPDEAKKKQQGKSWWLMSSIPAGIFITSSFATLLLAKACAKLPN</sequence>
<dbReference type="Pfam" id="PF00370">
    <property type="entry name" value="FGGY_N"/>
    <property type="match status" value="1"/>
</dbReference>
<dbReference type="PROSITE" id="PS00445">
    <property type="entry name" value="FGGY_KINASES_2"/>
    <property type="match status" value="1"/>
</dbReference>
<dbReference type="PIRSF" id="PIRSF000538">
    <property type="entry name" value="GlpK"/>
    <property type="match status" value="1"/>
</dbReference>
<accession>A0A6M2CKF9</accession>
<comment type="catalytic activity">
    <reaction evidence="10">
        <text>glycerol + ATP = sn-glycerol 3-phosphate + ADP + H(+)</text>
        <dbReference type="Rhea" id="RHEA:21644"/>
        <dbReference type="ChEBI" id="CHEBI:15378"/>
        <dbReference type="ChEBI" id="CHEBI:17754"/>
        <dbReference type="ChEBI" id="CHEBI:30616"/>
        <dbReference type="ChEBI" id="CHEBI:57597"/>
        <dbReference type="ChEBI" id="CHEBI:456216"/>
        <dbReference type="EC" id="2.7.1.30"/>
    </reaction>
</comment>
<dbReference type="PANTHER" id="PTHR10196:SF69">
    <property type="entry name" value="GLYCEROL KINASE"/>
    <property type="match status" value="1"/>
</dbReference>
<proteinExistence type="inferred from homology"/>
<dbReference type="VEuPathDB" id="VectorBase:LOC119172219"/>
<dbReference type="InterPro" id="IPR005999">
    <property type="entry name" value="Glycerol_kin"/>
</dbReference>
<dbReference type="EC" id="2.7.1.30" evidence="3"/>
<dbReference type="FunFam" id="3.30.420.40:FF:000108">
    <property type="entry name" value="Glycerol kinase, glycosomal"/>
    <property type="match status" value="1"/>
</dbReference>
<dbReference type="CDD" id="cd07792">
    <property type="entry name" value="ASKHA_NBD_FGGY_GK1-3-like"/>
    <property type="match status" value="1"/>
</dbReference>
<dbReference type="GO" id="GO:0005524">
    <property type="term" value="F:ATP binding"/>
    <property type="evidence" value="ECO:0007669"/>
    <property type="project" value="UniProtKB-KW"/>
</dbReference>
<keyword evidence="13" id="KW-0472">Membrane</keyword>
<feature type="domain" description="Carbohydrate kinase FGGY C-terminal" evidence="15">
    <location>
        <begin position="301"/>
        <end position="492"/>
    </location>
</feature>
<comment type="similarity">
    <text evidence="2 12">Belongs to the FGGY kinase family.</text>
</comment>
<dbReference type="InterPro" id="IPR042018">
    <property type="entry name" value="GK1-3_metazoan-type"/>
</dbReference>
<evidence type="ECO:0000256" key="1">
    <source>
        <dbReference type="ARBA" id="ARBA00005190"/>
    </source>
</evidence>
<keyword evidence="13" id="KW-1133">Transmembrane helix</keyword>
<evidence type="ECO:0000259" key="15">
    <source>
        <dbReference type="Pfam" id="PF02782"/>
    </source>
</evidence>
<evidence type="ECO:0000313" key="16">
    <source>
        <dbReference type="EMBL" id="NOV33960.1"/>
    </source>
</evidence>
<evidence type="ECO:0000256" key="8">
    <source>
        <dbReference type="ARBA" id="ARBA00022840"/>
    </source>
</evidence>
<keyword evidence="13" id="KW-0812">Transmembrane</keyword>
<dbReference type="NCBIfam" id="TIGR01311">
    <property type="entry name" value="glycerol_kin"/>
    <property type="match status" value="1"/>
</dbReference>
<dbReference type="PROSITE" id="PS00933">
    <property type="entry name" value="FGGY_KINASES_1"/>
    <property type="match status" value="1"/>
</dbReference>
<keyword evidence="7" id="KW-0319">Glycerol metabolism</keyword>
<dbReference type="NCBIfam" id="NF000756">
    <property type="entry name" value="PRK00047.1"/>
    <property type="match status" value="1"/>
</dbReference>
<keyword evidence="4 12" id="KW-0808">Transferase</keyword>
<evidence type="ECO:0000256" key="11">
    <source>
        <dbReference type="ARBA" id="ARBA00071571"/>
    </source>
</evidence>
<name>A0A6M2CKF9_RHIMP</name>
<evidence type="ECO:0000256" key="5">
    <source>
        <dbReference type="ARBA" id="ARBA00022741"/>
    </source>
</evidence>
<evidence type="ECO:0000256" key="12">
    <source>
        <dbReference type="RuleBase" id="RU003733"/>
    </source>
</evidence>
<dbReference type="InterPro" id="IPR018485">
    <property type="entry name" value="FGGY_C"/>
</dbReference>
<evidence type="ECO:0000259" key="14">
    <source>
        <dbReference type="Pfam" id="PF00370"/>
    </source>
</evidence>
<dbReference type="GO" id="GO:0019563">
    <property type="term" value="P:glycerol catabolic process"/>
    <property type="evidence" value="ECO:0007669"/>
    <property type="project" value="UniProtKB-UniPathway"/>
</dbReference>
<dbReference type="Pfam" id="PF02782">
    <property type="entry name" value="FGGY_C"/>
    <property type="match status" value="1"/>
</dbReference>
<dbReference type="EMBL" id="GHWJ01001223">
    <property type="protein sequence ID" value="NOV33960.1"/>
    <property type="molecule type" value="Transcribed_RNA"/>
</dbReference>
<evidence type="ECO:0000256" key="6">
    <source>
        <dbReference type="ARBA" id="ARBA00022777"/>
    </source>
</evidence>
<dbReference type="AlphaFoldDB" id="A0A6M2CKF9"/>
<dbReference type="GO" id="GO:0005739">
    <property type="term" value="C:mitochondrion"/>
    <property type="evidence" value="ECO:0007669"/>
    <property type="project" value="TreeGrafter"/>
</dbReference>
<dbReference type="UniPathway" id="UPA00618">
    <property type="reaction ID" value="UER00672"/>
</dbReference>
<keyword evidence="8" id="KW-0067">ATP-binding</keyword>
<dbReference type="InterPro" id="IPR018484">
    <property type="entry name" value="FGGY_N"/>
</dbReference>
<evidence type="ECO:0000256" key="9">
    <source>
        <dbReference type="ARBA" id="ARBA00043149"/>
    </source>
</evidence>
<evidence type="ECO:0000256" key="3">
    <source>
        <dbReference type="ARBA" id="ARBA00012099"/>
    </source>
</evidence>
<dbReference type="PANTHER" id="PTHR10196">
    <property type="entry name" value="SUGAR KINASE"/>
    <property type="match status" value="1"/>
</dbReference>
<evidence type="ECO:0000256" key="13">
    <source>
        <dbReference type="SAM" id="Phobius"/>
    </source>
</evidence>
<dbReference type="GO" id="GO:0046167">
    <property type="term" value="P:glycerol-3-phosphate biosynthetic process"/>
    <property type="evidence" value="ECO:0007669"/>
    <property type="project" value="TreeGrafter"/>
</dbReference>
<dbReference type="Gene3D" id="3.30.420.40">
    <property type="match status" value="2"/>
</dbReference>